<name>A0ABV5Q4D9_9ACTN</name>
<feature type="region of interest" description="Disordered" evidence="7">
    <location>
        <begin position="490"/>
        <end position="509"/>
    </location>
</feature>
<evidence type="ECO:0000256" key="4">
    <source>
        <dbReference type="ARBA" id="ARBA00022737"/>
    </source>
</evidence>
<dbReference type="PROSITE" id="PS51146">
    <property type="entry name" value="KAIC"/>
    <property type="match status" value="2"/>
</dbReference>
<dbReference type="RefSeq" id="WP_346124759.1">
    <property type="nucleotide sequence ID" value="NZ_BAAAXC010000015.1"/>
</dbReference>
<dbReference type="Gene3D" id="3.40.50.300">
    <property type="entry name" value="P-loop containing nucleotide triphosphate hydrolases"/>
    <property type="match status" value="2"/>
</dbReference>
<evidence type="ECO:0000313" key="9">
    <source>
        <dbReference type="EMBL" id="MFB9530352.1"/>
    </source>
</evidence>
<dbReference type="InterPro" id="IPR027417">
    <property type="entry name" value="P-loop_NTPase"/>
</dbReference>
<dbReference type="EMBL" id="JBHMCE010000008">
    <property type="protein sequence ID" value="MFB9530352.1"/>
    <property type="molecule type" value="Genomic_DNA"/>
</dbReference>
<keyword evidence="10" id="KW-1185">Reference proteome</keyword>
<evidence type="ECO:0000256" key="3">
    <source>
        <dbReference type="ARBA" id="ARBA00022679"/>
    </source>
</evidence>
<dbReference type="PANTHER" id="PTHR42926:SF1">
    <property type="entry name" value="CIRCADIAN CLOCK OSCILLATOR PROTEIN KAIC 1"/>
    <property type="match status" value="1"/>
</dbReference>
<sequence length="509" mass="55314">MTGSAAVGRTPTGISGFDDIAIGGLPAGRSTLVAGTTGTGKTLFCLEFLARGIAGFGDPGVFVAFDETPENLRRNVGSLGFDIARWEAEGKWTFVDASPEAGEQTPTVGTYDLGALMARVDRAVRQIGAKRVSLDSLGAVFMRFDDRELIRRELYRLARVLESLEVTSVLTAERDAEYNHITRQGVEEFVFDNVMIMRNVMRNERRHRTIEIVKFRGTTHRTGEWLFTIDPKDGLVIIPVAFLVPRDRASQERVSIGNIELDAMVGGGVFRDAVVLLIGSYGGGKTLAALQFADAAFRAGERCLFHAFDETRGQLGRNAAGWGLDLDVMEASGLLRVTATYPEMASVEDHFLRIRRDIADFAPARLIIDGLSALERRATPRTLLDFVIALGGVVRQHEITTLFTSAPTGGGTSMFTAPIMEVASIADVTILLPYIEGAGVVRRAIAVLQTRGSAHDHTIRQVAIDGAGMHIGDPYTEAFHMLSDAAVLPRHPEWPTDPDRATAGDQDKS</sequence>
<evidence type="ECO:0000313" key="10">
    <source>
        <dbReference type="Proteomes" id="UP001589646"/>
    </source>
</evidence>
<accession>A0ABV5Q4D9</accession>
<protein>
    <recommendedName>
        <fullName evidence="1">non-specific serine/threonine protein kinase</fullName>
        <ecNumber evidence="1">2.7.11.1</ecNumber>
    </recommendedName>
</protein>
<keyword evidence="6" id="KW-0378">Hydrolase</keyword>
<proteinExistence type="predicted"/>
<comment type="caution">
    <text evidence="9">The sequence shown here is derived from an EMBL/GenBank/DDBJ whole genome shotgun (WGS) entry which is preliminary data.</text>
</comment>
<dbReference type="NCBIfam" id="NF006799">
    <property type="entry name" value="PRK09302.1"/>
    <property type="match status" value="1"/>
</dbReference>
<dbReference type="InterPro" id="IPR051347">
    <property type="entry name" value="Circadian_clock_KaiC-rel"/>
</dbReference>
<dbReference type="InterPro" id="IPR030665">
    <property type="entry name" value="KaiC"/>
</dbReference>
<dbReference type="InterPro" id="IPR014774">
    <property type="entry name" value="KaiC-like_dom"/>
</dbReference>
<organism evidence="9 10">
    <name type="scientific">Nonomuraea roseola</name>
    <dbReference type="NCBI Taxonomy" id="46179"/>
    <lineage>
        <taxon>Bacteria</taxon>
        <taxon>Bacillati</taxon>
        <taxon>Actinomycetota</taxon>
        <taxon>Actinomycetes</taxon>
        <taxon>Streptosporangiales</taxon>
        <taxon>Streptosporangiaceae</taxon>
        <taxon>Nonomuraea</taxon>
    </lineage>
</organism>
<dbReference type="PANTHER" id="PTHR42926">
    <property type="match status" value="1"/>
</dbReference>
<keyword evidence="3 9" id="KW-0808">Transferase</keyword>
<feature type="domain" description="KaiC" evidence="8">
    <location>
        <begin position="252"/>
        <end position="485"/>
    </location>
</feature>
<keyword evidence="4" id="KW-0677">Repeat</keyword>
<dbReference type="Proteomes" id="UP001589646">
    <property type="component" value="Unassembled WGS sequence"/>
</dbReference>
<gene>
    <name evidence="9" type="primary">kaiC</name>
    <name evidence="9" type="ORF">ACFFRN_27460</name>
</gene>
<feature type="domain" description="KaiC" evidence="8">
    <location>
        <begin position="8"/>
        <end position="251"/>
    </location>
</feature>
<dbReference type="InterPro" id="IPR010624">
    <property type="entry name" value="KaiC_dom"/>
</dbReference>
<dbReference type="GO" id="GO:0004674">
    <property type="term" value="F:protein serine/threonine kinase activity"/>
    <property type="evidence" value="ECO:0007669"/>
    <property type="project" value="UniProtKB-EC"/>
</dbReference>
<keyword evidence="2" id="KW-0597">Phosphoprotein</keyword>
<evidence type="ECO:0000256" key="7">
    <source>
        <dbReference type="SAM" id="MobiDB-lite"/>
    </source>
</evidence>
<dbReference type="SUPFAM" id="SSF52540">
    <property type="entry name" value="P-loop containing nucleoside triphosphate hydrolases"/>
    <property type="match status" value="2"/>
</dbReference>
<dbReference type="PIRSF" id="PIRSF039117">
    <property type="entry name" value="KaiC"/>
    <property type="match status" value="1"/>
</dbReference>
<evidence type="ECO:0000256" key="1">
    <source>
        <dbReference type="ARBA" id="ARBA00012513"/>
    </source>
</evidence>
<evidence type="ECO:0000256" key="5">
    <source>
        <dbReference type="ARBA" id="ARBA00022777"/>
    </source>
</evidence>
<dbReference type="Pfam" id="PF06745">
    <property type="entry name" value="ATPase"/>
    <property type="match status" value="2"/>
</dbReference>
<reference evidence="9 10" key="1">
    <citation type="submission" date="2024-09" db="EMBL/GenBank/DDBJ databases">
        <authorList>
            <person name="Sun Q."/>
            <person name="Mori K."/>
        </authorList>
    </citation>
    <scope>NUCLEOTIDE SEQUENCE [LARGE SCALE GENOMIC DNA]</scope>
    <source>
        <strain evidence="9 10">JCM 3323</strain>
    </source>
</reference>
<evidence type="ECO:0000256" key="2">
    <source>
        <dbReference type="ARBA" id="ARBA00022553"/>
    </source>
</evidence>
<evidence type="ECO:0000256" key="6">
    <source>
        <dbReference type="ARBA" id="ARBA00022801"/>
    </source>
</evidence>
<evidence type="ECO:0000259" key="8">
    <source>
        <dbReference type="PROSITE" id="PS51146"/>
    </source>
</evidence>
<keyword evidence="5" id="KW-0418">Kinase</keyword>
<dbReference type="EC" id="2.7.11.1" evidence="1"/>